<dbReference type="InterPro" id="IPR012340">
    <property type="entry name" value="NA-bd_OB-fold"/>
</dbReference>
<comment type="subcellular location">
    <subcellularLocation>
        <location evidence="1">Chromosome</location>
        <location evidence="1">Telomere</location>
    </subcellularLocation>
</comment>
<sequence length="335" mass="39020">MLGEDEGINKHCTTLTKWNPMFINDVYSIVFNNSTIQSIGFWFGHPICWIQIVGYVVSLDVYEEKCICIVDDCSGQSLRTVFSLQERRSEAQKAKGLYPGTIVRIGGKIQRSRSFQLVAYKLELLEDPNAEWKEWLQRIHYRKNLQRTQSSLKYVNNKYGVPCKSINSSKHAKVLLSHLRRLCKANPEAGFTIEEVLGFLKIHYLELPSIPIIDVESQRMEMLHGIDEEAIRLSLLSLVQHGRVVYKKPHNVYRLLYSKDVIRFVMPMMPSGRLEAHRVLDLLRQGNAMFQTVPIYAVAKHIRKFLRCARSTWDEIEKYVWELQNHNYVFSTKLV</sequence>
<dbReference type="GeneID" id="80874834"/>
<feature type="domain" description="CST complex subunit Stn1 N-terminal" evidence="4">
    <location>
        <begin position="10"/>
        <end position="194"/>
    </location>
</feature>
<dbReference type="RefSeq" id="XP_056035385.1">
    <property type="nucleotide sequence ID" value="XM_056180145.1"/>
</dbReference>
<evidence type="ECO:0000313" key="5">
    <source>
        <dbReference type="EMBL" id="WBW71142.1"/>
    </source>
</evidence>
<dbReference type="InterPro" id="IPR018856">
    <property type="entry name" value="Stn1_N"/>
</dbReference>
<dbReference type="AlphaFoldDB" id="A0AAE9W979"/>
<organism evidence="5 6">
    <name type="scientific">Schizosaccharomyces osmophilus</name>
    <dbReference type="NCBI Taxonomy" id="2545709"/>
    <lineage>
        <taxon>Eukaryota</taxon>
        <taxon>Fungi</taxon>
        <taxon>Dikarya</taxon>
        <taxon>Ascomycota</taxon>
        <taxon>Taphrinomycotina</taxon>
        <taxon>Schizosaccharomycetes</taxon>
        <taxon>Schizosaccharomycetales</taxon>
        <taxon>Schizosaccharomycetaceae</taxon>
        <taxon>Schizosaccharomyces</taxon>
    </lineage>
</organism>
<dbReference type="EMBL" id="CP115611">
    <property type="protein sequence ID" value="WBW71142.1"/>
    <property type="molecule type" value="Genomic_DNA"/>
</dbReference>
<dbReference type="Pfam" id="PF10451">
    <property type="entry name" value="Stn1"/>
    <property type="match status" value="1"/>
</dbReference>
<evidence type="ECO:0000256" key="2">
    <source>
        <dbReference type="ARBA" id="ARBA00022454"/>
    </source>
</evidence>
<evidence type="ECO:0000256" key="3">
    <source>
        <dbReference type="ARBA" id="ARBA00022895"/>
    </source>
</evidence>
<evidence type="ECO:0000313" key="6">
    <source>
        <dbReference type="Proteomes" id="UP001212411"/>
    </source>
</evidence>
<dbReference type="SUPFAM" id="SSF50249">
    <property type="entry name" value="Nucleic acid-binding proteins"/>
    <property type="match status" value="1"/>
</dbReference>
<reference evidence="5 6" key="1">
    <citation type="journal article" date="2023" name="G3 (Bethesda)">
        <title>A high-quality reference genome for the fission yeast Schizosaccharomyces osmophilus.</title>
        <authorList>
            <person name="Jia G.S."/>
            <person name="Zhang W.C."/>
            <person name="Liang Y."/>
            <person name="Liu X.H."/>
            <person name="Rhind N."/>
            <person name="Pidoux A."/>
            <person name="Brysch-Herzberg M."/>
            <person name="Du L.L."/>
        </authorList>
    </citation>
    <scope>NUCLEOTIDE SEQUENCE [LARGE SCALE GENOMIC DNA]</scope>
    <source>
        <strain evidence="5 6">CBS 15793</strain>
    </source>
</reference>
<evidence type="ECO:0000259" key="4">
    <source>
        <dbReference type="Pfam" id="PF10451"/>
    </source>
</evidence>
<dbReference type="GO" id="GO:0000781">
    <property type="term" value="C:chromosome, telomeric region"/>
    <property type="evidence" value="ECO:0007669"/>
    <property type="project" value="UniProtKB-SubCell"/>
</dbReference>
<protein>
    <submittedName>
        <fullName evidence="5">Telomere cap complex subunit Stn1</fullName>
    </submittedName>
</protein>
<name>A0AAE9W979_9SCHI</name>
<dbReference type="Gene3D" id="2.40.50.140">
    <property type="entry name" value="Nucleic acid-binding proteins"/>
    <property type="match status" value="1"/>
</dbReference>
<gene>
    <name evidence="5" type="primary">stn1</name>
    <name evidence="5" type="ORF">SOMG_01352</name>
</gene>
<keyword evidence="2" id="KW-0158">Chromosome</keyword>
<accession>A0AAE9W979</accession>
<keyword evidence="6" id="KW-1185">Reference proteome</keyword>
<proteinExistence type="predicted"/>
<evidence type="ECO:0000256" key="1">
    <source>
        <dbReference type="ARBA" id="ARBA00004574"/>
    </source>
</evidence>
<keyword evidence="3" id="KW-0779">Telomere</keyword>
<dbReference type="Proteomes" id="UP001212411">
    <property type="component" value="Chromosome 1"/>
</dbReference>
<dbReference type="KEGG" id="som:SOMG_01352"/>